<evidence type="ECO:0000313" key="1">
    <source>
        <dbReference type="EMBL" id="POW08961.1"/>
    </source>
</evidence>
<dbReference type="VEuPathDB" id="FungiDB:PSTT_09779"/>
<reference evidence="1 2" key="1">
    <citation type="submission" date="2017-12" db="EMBL/GenBank/DDBJ databases">
        <title>Gene loss provides genomic basis for host adaptation in cereal stripe rust fungi.</title>
        <authorList>
            <person name="Xia C."/>
        </authorList>
    </citation>
    <scope>NUCLEOTIDE SEQUENCE [LARGE SCALE GENOMIC DNA]</scope>
    <source>
        <strain evidence="1 2">93TX-2</strain>
    </source>
</reference>
<dbReference type="EMBL" id="PKSM01000132">
    <property type="protein sequence ID" value="POW08961.1"/>
    <property type="molecule type" value="Genomic_DNA"/>
</dbReference>
<protein>
    <submittedName>
        <fullName evidence="1">Uncharacterized protein</fullName>
    </submittedName>
</protein>
<gene>
    <name evidence="1" type="ORF">PSHT_09340</name>
</gene>
<evidence type="ECO:0000313" key="2">
    <source>
        <dbReference type="Proteomes" id="UP000238274"/>
    </source>
</evidence>
<dbReference type="VEuPathDB" id="FungiDB:PSHT_09340"/>
<name>A0A2S4VHD5_9BASI</name>
<keyword evidence="2" id="KW-1185">Reference proteome</keyword>
<dbReference type="Proteomes" id="UP000238274">
    <property type="component" value="Unassembled WGS sequence"/>
</dbReference>
<organism evidence="1 2">
    <name type="scientific">Puccinia striiformis</name>
    <dbReference type="NCBI Taxonomy" id="27350"/>
    <lineage>
        <taxon>Eukaryota</taxon>
        <taxon>Fungi</taxon>
        <taxon>Dikarya</taxon>
        <taxon>Basidiomycota</taxon>
        <taxon>Pucciniomycotina</taxon>
        <taxon>Pucciniomycetes</taxon>
        <taxon>Pucciniales</taxon>
        <taxon>Pucciniaceae</taxon>
        <taxon>Puccinia</taxon>
    </lineage>
</organism>
<reference evidence="2" key="3">
    <citation type="journal article" date="2018" name="Mol. Plant Microbe Interact.">
        <title>Genome sequence resources for the wheat stripe rust pathogen (Puccinia striiformis f. sp. tritici) and the barley stripe rust pathogen (Puccinia striiformis f. sp. hordei).</title>
        <authorList>
            <person name="Xia C."/>
            <person name="Wang M."/>
            <person name="Yin C."/>
            <person name="Cornejo O.E."/>
            <person name="Hulbert S.H."/>
            <person name="Chen X."/>
        </authorList>
    </citation>
    <scope>NUCLEOTIDE SEQUENCE [LARGE SCALE GENOMIC DNA]</scope>
    <source>
        <strain evidence="2">93TX-2</strain>
    </source>
</reference>
<comment type="caution">
    <text evidence="1">The sequence shown here is derived from an EMBL/GenBank/DDBJ whole genome shotgun (WGS) entry which is preliminary data.</text>
</comment>
<sequence length="745" mass="84505">MTLGCNADPLSRFAVKCQCTETGSRGLCHPDAALLHLHDFPVDFDSVVDSDPHQGTVKPMGGGVGGRYTASDPDFSEQFCTSSMASVISPLSPQSCHSSHAQMLALLGPSSSSSQSVPSDDWYQWGFDQGHFSKPSAAPSSPNPLYATRPSAPSEFYICLKFLVGNMKSTENNQQYLTIWWFLTRPISIAPAADEVQHDDPSELPPSVAVDNSLATNAPIGETPWRETHLSTAVYNLPARHRISSSNSPSQGSSISPARLILELTTALSIASYQSHGNRLAEESIWESISKKMDSDEQRQRGLPGNRYFGVDGRIHLLLLKNCYDRFRKKHQLHKYGVHQNAMNDRFLHPSLPIAMVPRSKKTSGKILRVMRGSSDLTQSNKCWLMLYKSLIGAVYELHQDLMNRLNVSTFVHKRQQDRLFDWLEDQIFSPTQGPPLMGIIDKPTVFWWQDNPFGRVQSELITYLAQEENQNERLYHTCRMLVETFYTQNEASIHPNYESFKEISASEDFKLNMAFLLNSIPVRKLAELDLPTEKRGIFNHHPFSWSTWSFAESFHPNDFKAWGGAKTLHPRLALAMSFVKGTNLAVLQVMRSKEIPTLVAMQDFYELLVKLIRQMDHFNLLVLKNLKIVQSQVDLERGKMLRWMIKSISKPRDSLPLIGIMKINNRIAPWEEDQESALNSYGKTQIKLIHYFSGDDASLDLDNLAAFLVTTYYKEARRDFSKSWTELSERRTRKHDRNPSLLST</sequence>
<dbReference type="AlphaFoldDB" id="A0A2S4VHD5"/>
<proteinExistence type="predicted"/>
<accession>A0A2S4VHD5</accession>
<reference evidence="2" key="2">
    <citation type="journal article" date="2018" name="BMC Genomics">
        <title>Genomic insights into host adaptation between the wheat stripe rust pathogen (Puccinia striiformis f. sp. tritici) and the barley stripe rust pathogen (Puccinia striiformis f. sp. hordei).</title>
        <authorList>
            <person name="Xia C."/>
            <person name="Wang M."/>
            <person name="Yin C."/>
            <person name="Cornejo O.E."/>
            <person name="Hulbert S.H."/>
            <person name="Chen X."/>
        </authorList>
    </citation>
    <scope>NUCLEOTIDE SEQUENCE [LARGE SCALE GENOMIC DNA]</scope>
    <source>
        <strain evidence="2">93TX-2</strain>
    </source>
</reference>